<dbReference type="SUPFAM" id="SSF159245">
    <property type="entry name" value="AttH-like"/>
    <property type="match status" value="1"/>
</dbReference>
<evidence type="ECO:0000313" key="2">
    <source>
        <dbReference type="Proteomes" id="UP001447188"/>
    </source>
</evidence>
<protein>
    <submittedName>
        <fullName evidence="1">Uncharacterized protein</fullName>
    </submittedName>
</protein>
<dbReference type="Pfam" id="PF14249">
    <property type="entry name" value="Tocopherol_cycl"/>
    <property type="match status" value="1"/>
</dbReference>
<organism evidence="1 2">
    <name type="scientific">Discina gigas</name>
    <dbReference type="NCBI Taxonomy" id="1032678"/>
    <lineage>
        <taxon>Eukaryota</taxon>
        <taxon>Fungi</taxon>
        <taxon>Dikarya</taxon>
        <taxon>Ascomycota</taxon>
        <taxon>Pezizomycotina</taxon>
        <taxon>Pezizomycetes</taxon>
        <taxon>Pezizales</taxon>
        <taxon>Discinaceae</taxon>
        <taxon>Discina</taxon>
    </lineage>
</organism>
<gene>
    <name evidence="1" type="ORF">Q9L58_007982</name>
</gene>
<evidence type="ECO:0000313" key="1">
    <source>
        <dbReference type="EMBL" id="KAL0633141.1"/>
    </source>
</evidence>
<dbReference type="InterPro" id="IPR025893">
    <property type="entry name" value="Tocopherol_cyclase"/>
</dbReference>
<keyword evidence="2" id="KW-1185">Reference proteome</keyword>
<dbReference type="Proteomes" id="UP001447188">
    <property type="component" value="Unassembled WGS sequence"/>
</dbReference>
<reference evidence="1 2" key="1">
    <citation type="submission" date="2024-02" db="EMBL/GenBank/DDBJ databases">
        <title>Discinaceae phylogenomics.</title>
        <authorList>
            <person name="Dirks A.C."/>
            <person name="James T.Y."/>
        </authorList>
    </citation>
    <scope>NUCLEOTIDE SEQUENCE [LARGE SCALE GENOMIC DNA]</scope>
    <source>
        <strain evidence="1 2">ACD0624</strain>
    </source>
</reference>
<dbReference type="EMBL" id="JBBBZM010000136">
    <property type="protein sequence ID" value="KAL0633141.1"/>
    <property type="molecule type" value="Genomic_DNA"/>
</dbReference>
<name>A0ABR3GB04_9PEZI</name>
<sequence length="243" mass="27280">MALLLEPIRFLLSLTPLSRCLPRTDHFAPHPTVPFEGYYTRIVTSTNSTILLILSSVRSAPAKPHFIHFSHIPAAAHPDLRIDLFPATVRDIPGTRRPSGFQEFICTADALGDYHTAEHTQTYSLRLPEPDRHGAVVEVDITLTQRTPWHANDPLSTPEGIFAGLTRLLPLHWNVFSHRSTAHYSIRRDGAVWQSGIGTAHVEKNWGASFPHGWIWFVFSFTRSLARSPFAGCRALQKQHPSV</sequence>
<dbReference type="PANTHER" id="PTHR35309:SF4">
    <property type="entry name" value="TOCOPHEROL CYCLASE"/>
    <property type="match status" value="1"/>
</dbReference>
<comment type="caution">
    <text evidence="1">The sequence shown here is derived from an EMBL/GenBank/DDBJ whole genome shotgun (WGS) entry which is preliminary data.</text>
</comment>
<proteinExistence type="predicted"/>
<dbReference type="PANTHER" id="PTHR35309">
    <property type="match status" value="1"/>
</dbReference>
<accession>A0ABR3GB04</accession>